<dbReference type="RefSeq" id="XP_009496780.1">
    <property type="nucleotide sequence ID" value="XM_009498505.1"/>
</dbReference>
<dbReference type="AlphaFoldDB" id="A0A058Z4J4"/>
<accession>A0A058Z4J4</accession>
<dbReference type="OrthoDB" id="2148490at2759"/>
<gene>
    <name evidence="1" type="ORF">H696_04623</name>
</gene>
<evidence type="ECO:0000313" key="2">
    <source>
        <dbReference type="Proteomes" id="UP000030693"/>
    </source>
</evidence>
<organism evidence="1">
    <name type="scientific">Fonticula alba</name>
    <name type="common">Slime mold</name>
    <dbReference type="NCBI Taxonomy" id="691883"/>
    <lineage>
        <taxon>Eukaryota</taxon>
        <taxon>Rotosphaerida</taxon>
        <taxon>Fonticulaceae</taxon>
        <taxon>Fonticula</taxon>
    </lineage>
</organism>
<dbReference type="GeneID" id="20529348"/>
<keyword evidence="2" id="KW-1185">Reference proteome</keyword>
<evidence type="ECO:0000313" key="1">
    <source>
        <dbReference type="EMBL" id="KCV69209.1"/>
    </source>
</evidence>
<reference evidence="1" key="1">
    <citation type="submission" date="2013-04" db="EMBL/GenBank/DDBJ databases">
        <title>The Genome Sequence of Fonticula alba ATCC 38817.</title>
        <authorList>
            <consortium name="The Broad Institute Genomics Platform"/>
            <person name="Russ C."/>
            <person name="Cuomo C."/>
            <person name="Burger G."/>
            <person name="Gray M.W."/>
            <person name="Holland P.W.H."/>
            <person name="King N."/>
            <person name="Lang F.B.F."/>
            <person name="Roger A.J."/>
            <person name="Ruiz-Trillo I."/>
            <person name="Brown M."/>
            <person name="Walker B."/>
            <person name="Young S."/>
            <person name="Zeng Q."/>
            <person name="Gargeya S."/>
            <person name="Fitzgerald M."/>
            <person name="Haas B."/>
            <person name="Abouelleil A."/>
            <person name="Allen A.W."/>
            <person name="Alvarado L."/>
            <person name="Arachchi H.M."/>
            <person name="Berlin A.M."/>
            <person name="Chapman S.B."/>
            <person name="Gainer-Dewar J."/>
            <person name="Goldberg J."/>
            <person name="Griggs A."/>
            <person name="Gujja S."/>
            <person name="Hansen M."/>
            <person name="Howarth C."/>
            <person name="Imamovic A."/>
            <person name="Ireland A."/>
            <person name="Larimer J."/>
            <person name="McCowan C."/>
            <person name="Murphy C."/>
            <person name="Pearson M."/>
            <person name="Poon T.W."/>
            <person name="Priest M."/>
            <person name="Roberts A."/>
            <person name="Saif S."/>
            <person name="Shea T."/>
            <person name="Sisk P."/>
            <person name="Sykes S."/>
            <person name="Wortman J."/>
            <person name="Nusbaum C."/>
            <person name="Birren B."/>
        </authorList>
    </citation>
    <scope>NUCLEOTIDE SEQUENCE [LARGE SCALE GENOMIC DNA]</scope>
    <source>
        <strain evidence="1">ATCC 38817</strain>
    </source>
</reference>
<proteinExistence type="predicted"/>
<dbReference type="Proteomes" id="UP000030693">
    <property type="component" value="Unassembled WGS sequence"/>
</dbReference>
<sequence length="93" mass="9704">MGKGPGGGELAAFDFPSLQTGGLFSFTDLNAPDYMGLLPITSAAFTLISSELNSSGGHSANRTVMRTLAIATAGFTAWFPSVRGHPPWSLPIF</sequence>
<protein>
    <submittedName>
        <fullName evidence="1">Uncharacterized protein</fullName>
    </submittedName>
</protein>
<dbReference type="EMBL" id="KB932207">
    <property type="protein sequence ID" value="KCV69209.1"/>
    <property type="molecule type" value="Genomic_DNA"/>
</dbReference>
<name>A0A058Z4J4_FONAL</name>